<dbReference type="AlphaFoldDB" id="A0A143BIH6"/>
<dbReference type="EMBL" id="CP011454">
    <property type="protein sequence ID" value="AMW04798.1"/>
    <property type="molecule type" value="Genomic_DNA"/>
</dbReference>
<keyword evidence="6" id="KW-0472">Membrane</keyword>
<dbReference type="PANTHER" id="PTHR30069:SF29">
    <property type="entry name" value="HEMOGLOBIN AND HEMOGLOBIN-HAPTOGLOBIN-BINDING PROTEIN 1-RELATED"/>
    <property type="match status" value="1"/>
</dbReference>
<proteinExistence type="predicted"/>
<reference evidence="9 10" key="2">
    <citation type="journal article" date="2016" name="Environ. Microbiol. Rep.">
        <title>Metagenomic evidence for the presence of phototrophic Gemmatimonadetes bacteria in diverse environments.</title>
        <authorList>
            <person name="Zeng Y."/>
            <person name="Baumbach J."/>
            <person name="Barbosa E.G."/>
            <person name="Azevedo V."/>
            <person name="Zhang C."/>
            <person name="Koblizek M."/>
        </authorList>
    </citation>
    <scope>NUCLEOTIDE SEQUENCE [LARGE SCALE GENOMIC DNA]</scope>
    <source>
        <strain evidence="9 10">AP64</strain>
    </source>
</reference>
<evidence type="ECO:0000259" key="8">
    <source>
        <dbReference type="Pfam" id="PF07715"/>
    </source>
</evidence>
<dbReference type="Gene3D" id="2.170.130.10">
    <property type="entry name" value="TonB-dependent receptor, plug domain"/>
    <property type="match status" value="1"/>
</dbReference>
<protein>
    <recommendedName>
        <fullName evidence="8">TonB-dependent receptor plug domain-containing protein</fullName>
    </recommendedName>
</protein>
<evidence type="ECO:0000256" key="6">
    <source>
        <dbReference type="ARBA" id="ARBA00023136"/>
    </source>
</evidence>
<evidence type="ECO:0000256" key="4">
    <source>
        <dbReference type="ARBA" id="ARBA00022692"/>
    </source>
</evidence>
<dbReference type="GO" id="GO:0009279">
    <property type="term" value="C:cell outer membrane"/>
    <property type="evidence" value="ECO:0007669"/>
    <property type="project" value="UniProtKB-SubCell"/>
</dbReference>
<keyword evidence="4" id="KW-0812">Transmembrane</keyword>
<dbReference type="InterPro" id="IPR012910">
    <property type="entry name" value="Plug_dom"/>
</dbReference>
<keyword evidence="10" id="KW-1185">Reference proteome</keyword>
<dbReference type="RefSeq" id="WP_026850567.1">
    <property type="nucleotide sequence ID" value="NZ_CP011454.1"/>
</dbReference>
<dbReference type="InterPro" id="IPR036942">
    <property type="entry name" value="Beta-barrel_TonB_sf"/>
</dbReference>
<gene>
    <name evidence="9" type="ORF">GEMMAAP_08040</name>
</gene>
<dbReference type="Proteomes" id="UP000076404">
    <property type="component" value="Chromosome"/>
</dbReference>
<evidence type="ECO:0000256" key="5">
    <source>
        <dbReference type="ARBA" id="ARBA00022729"/>
    </source>
</evidence>
<sequence>MISAALFMLLQGPAADIVRVCAQDARTGEAVVGISVRAADGATHTAAGACTTVRAGVGTALMIMRVGYLPRPVVLSGNGVTVYVMLVPRTSRGVGDSLGFAVLATQRVTANAQADANGARVHATISAQQARERGVGSMNGVIGLLPYTSLRSARGESGLSLRGARREQVVITLDGLPLNDPATGLADVSDVPLVALQSATVLPGADPLSAGSGASGGVLSLTTGAQRTVSVRSGAFGQRVAEGAWAGVVQQTRWHGALSHRTARNDFAFVNAAGVQPVTETRINNDERRTVFTGGLVSARTQWNLLFSTGERGMVGPANVRAYDSDRSLTTRLMVRGQTAVGNSMLSTGARAFMLRYRDPASPTRDSRATAWASDAEWRGNVAGGSWRVGGGADGLTATGNVQQQRARGFAAWGWQRPGAAAQRVDADAGVRVDVVERSGVLPTASVGSSVRLSGTRSGSVVRLVSRVAQAVRVPTLYDLYFSSPQRLDVQALSPERVLLDASTGVQGVWQTPRWRATGELQAVARDTRDAIVWFPGNFGWSPANVGRERLRGTEARVELNTLALSLGVWHTWYQPTLRSGGLTIPTPYVPLHSVGGQGLWQHGAHALSAVIRFQGRRPFTAGPRNPLFELPAVTLLDVAITRRHLFTHLDALFSAGLDNATNVRWQSVRGFPMPGRGWSASLTLQPRP</sequence>
<feature type="domain" description="TonB-dependent receptor plug" evidence="8">
    <location>
        <begin position="124"/>
        <end position="218"/>
    </location>
</feature>
<keyword evidence="7" id="KW-0998">Cell outer membrane</keyword>
<keyword evidence="2" id="KW-0813">Transport</keyword>
<organism evidence="9 10">
    <name type="scientific">Gemmatimonas phototrophica</name>
    <dbReference type="NCBI Taxonomy" id="1379270"/>
    <lineage>
        <taxon>Bacteria</taxon>
        <taxon>Pseudomonadati</taxon>
        <taxon>Gemmatimonadota</taxon>
        <taxon>Gemmatimonadia</taxon>
        <taxon>Gemmatimonadales</taxon>
        <taxon>Gemmatimonadaceae</taxon>
        <taxon>Gemmatimonas</taxon>
    </lineage>
</organism>
<dbReference type="InterPro" id="IPR037066">
    <property type="entry name" value="Plug_dom_sf"/>
</dbReference>
<dbReference type="STRING" id="1379270.GEMMAAP_08040"/>
<dbReference type="SUPFAM" id="SSF56935">
    <property type="entry name" value="Porins"/>
    <property type="match status" value="1"/>
</dbReference>
<keyword evidence="5" id="KW-0732">Signal</keyword>
<accession>A0A143BIH6</accession>
<dbReference type="Gene3D" id="2.40.170.20">
    <property type="entry name" value="TonB-dependent receptor, beta-barrel domain"/>
    <property type="match status" value="1"/>
</dbReference>
<comment type="subcellular location">
    <subcellularLocation>
        <location evidence="1">Cell outer membrane</location>
        <topology evidence="1">Multi-pass membrane protein</topology>
    </subcellularLocation>
</comment>
<evidence type="ECO:0000256" key="3">
    <source>
        <dbReference type="ARBA" id="ARBA00022452"/>
    </source>
</evidence>
<evidence type="ECO:0000256" key="2">
    <source>
        <dbReference type="ARBA" id="ARBA00022448"/>
    </source>
</evidence>
<dbReference type="KEGG" id="gph:GEMMAAP_08040"/>
<dbReference type="eggNOG" id="COG4206">
    <property type="taxonomic scope" value="Bacteria"/>
</dbReference>
<name>A0A143BIH6_9BACT</name>
<dbReference type="PANTHER" id="PTHR30069">
    <property type="entry name" value="TONB-DEPENDENT OUTER MEMBRANE RECEPTOR"/>
    <property type="match status" value="1"/>
</dbReference>
<dbReference type="OrthoDB" id="9762903at2"/>
<dbReference type="GO" id="GO:0015344">
    <property type="term" value="F:siderophore uptake transmembrane transporter activity"/>
    <property type="evidence" value="ECO:0007669"/>
    <property type="project" value="TreeGrafter"/>
</dbReference>
<evidence type="ECO:0000256" key="1">
    <source>
        <dbReference type="ARBA" id="ARBA00004571"/>
    </source>
</evidence>
<keyword evidence="3" id="KW-1134">Transmembrane beta strand</keyword>
<dbReference type="GO" id="GO:0044718">
    <property type="term" value="P:siderophore transmembrane transport"/>
    <property type="evidence" value="ECO:0007669"/>
    <property type="project" value="TreeGrafter"/>
</dbReference>
<evidence type="ECO:0000313" key="10">
    <source>
        <dbReference type="Proteomes" id="UP000076404"/>
    </source>
</evidence>
<reference evidence="9 10" key="1">
    <citation type="journal article" date="2014" name="Proc. Natl. Acad. Sci. U.S.A.">
        <title>Functional type 2 photosynthetic reaction centers found in the rare bacterial phylum Gemmatimonadetes.</title>
        <authorList>
            <person name="Zeng Y."/>
            <person name="Feng F."/>
            <person name="Medova H."/>
            <person name="Dean J."/>
            <person name="Koblizek M."/>
        </authorList>
    </citation>
    <scope>NUCLEOTIDE SEQUENCE [LARGE SCALE GENOMIC DNA]</scope>
    <source>
        <strain evidence="9 10">AP64</strain>
    </source>
</reference>
<dbReference type="InterPro" id="IPR039426">
    <property type="entry name" value="TonB-dep_rcpt-like"/>
</dbReference>
<evidence type="ECO:0000256" key="7">
    <source>
        <dbReference type="ARBA" id="ARBA00023237"/>
    </source>
</evidence>
<dbReference type="Pfam" id="PF07715">
    <property type="entry name" value="Plug"/>
    <property type="match status" value="1"/>
</dbReference>
<evidence type="ECO:0000313" key="9">
    <source>
        <dbReference type="EMBL" id="AMW04798.1"/>
    </source>
</evidence>